<feature type="region of interest" description="Disordered" evidence="7">
    <location>
        <begin position="157"/>
        <end position="195"/>
    </location>
</feature>
<gene>
    <name evidence="11" type="ORF">JQN70_19435</name>
</gene>
<dbReference type="RefSeq" id="WP_204133044.1">
    <property type="nucleotide sequence ID" value="NZ_JAFDVD010000028.1"/>
</dbReference>
<dbReference type="InterPro" id="IPR015500">
    <property type="entry name" value="Peptidase_S8_subtilisin-rel"/>
</dbReference>
<evidence type="ECO:0000256" key="8">
    <source>
        <dbReference type="SAM" id="SignalP"/>
    </source>
</evidence>
<evidence type="ECO:0000256" key="2">
    <source>
        <dbReference type="ARBA" id="ARBA00022670"/>
    </source>
</evidence>
<accession>A0ABS2CRR8</accession>
<dbReference type="PROSITE" id="PS51892">
    <property type="entry name" value="SUBTILASE"/>
    <property type="match status" value="1"/>
</dbReference>
<protein>
    <submittedName>
        <fullName evidence="11">S8 family serine peptidase</fullName>
    </submittedName>
</protein>
<sequence>MRHPLHRRSARVALAGLAAAALTTGSLGAATAAGADHSDPKTQLEKAPQATLQTKEVKDPAASPTERKLGQHDVELLEKAQAKGTKRVTLILAVEKGTTKAVADSIRAQGGWVGMTNDKVGYVRASVPTGSVAKVAALAKVDAVDLDETVKLPAPAVEGKGAKGKTVSGPGKGTPNANPYMPTDETGSVDFKKSNPRWDGRGVTIGVLDSGVDLDHPALQKTSTGERKITDWVTATDPLLDGDATWRAMLTPVSGPSFTYQGATWTAPAGSYLVNRFTEAITAGSEPGGDVNRDGDTTDVFGVLYDPASHDIWVDTNQDRTFSANEKMRPYRESGQYGHFGTDDPKTDIVERMPFTVEYREDVDLTPAGLPGQTADFVNIGIVEDAHGSHVAGIAAGHSLFGGRMDGQAPGAKVVSSRACTWGGGCTNAALTDGMVDLVANRGVDVVNMSIGGLPALNDANNARAELYDRLIDTYGVQLFISAGNSGAGINTVGDPSVATDVVSVASSVSKATWLANYGSVVSSKLALHNYSSRGPREDGGFKPNVMAPGSAISTVPQWLKQPDLPEAGYTLPIGYAMFNGTSMASPQAAGSAALLLSAGFQSHTPITPKQLREAIYTSADYQKKLEAAGQGTGQLDVPGAWKLLRKNPKTVDYTASADVCTALSDFLATPGKGTGVYNDCAAGEGGQKVGESRTYPVKVTRTSGASGAVTHKVRIVGNDGTFSAPSTVRLRQGQPVDVAVRARAKTGGLHSAILEVDDPKTPLVDHRVMLAVVVSTDLKAPSYATTTSGSVERNLFQRIFVTVPEGAKALQVNLGGIATKSQVRWVAFNPYGVPVDSTATTQCYTNYSDVSACKPTSRAYTNPLPGVWELLVESRRTSPFLDNPFRVTAAVQGVTVDPAIQTVEATTGEATPVTWDVTNDFGPVTVTPKGGPLGSAHAEKATIADGDTLEYEVEVPEGASRLDAVIGNTSDLGADLDLTVYGPDGAQVGQSADGDSEEAVSIANPAPGTYTVVVDGYSVPAGTTTFDYRDVFFSSALGTLAVPSGAVNLAGGASVEVTGSITPEADAAAGRQLFGEMNLVSSEGAVLGTGSVLVGGTPATS</sequence>
<dbReference type="PROSITE" id="PS00136">
    <property type="entry name" value="SUBTILASE_ASP"/>
    <property type="match status" value="1"/>
</dbReference>
<organism evidence="11 12">
    <name type="scientific">Phycicoccus sonneratiae</name>
    <dbReference type="NCBI Taxonomy" id="2807628"/>
    <lineage>
        <taxon>Bacteria</taxon>
        <taxon>Bacillati</taxon>
        <taxon>Actinomycetota</taxon>
        <taxon>Actinomycetes</taxon>
        <taxon>Micrococcales</taxon>
        <taxon>Intrasporangiaceae</taxon>
        <taxon>Phycicoccus</taxon>
    </lineage>
</organism>
<dbReference type="InterPro" id="IPR006311">
    <property type="entry name" value="TAT_signal"/>
</dbReference>
<dbReference type="PANTHER" id="PTHR43806:SF11">
    <property type="entry name" value="CEREVISIN-RELATED"/>
    <property type="match status" value="1"/>
</dbReference>
<dbReference type="InterPro" id="IPR000209">
    <property type="entry name" value="Peptidase_S8/S53_dom"/>
</dbReference>
<dbReference type="PROSITE" id="PS51318">
    <property type="entry name" value="TAT"/>
    <property type="match status" value="1"/>
</dbReference>
<comment type="caution">
    <text evidence="11">The sequence shown here is derived from an EMBL/GenBank/DDBJ whole genome shotgun (WGS) entry which is preliminary data.</text>
</comment>
<dbReference type="Gene3D" id="2.60.120.380">
    <property type="match status" value="1"/>
</dbReference>
<dbReference type="InterPro" id="IPR023827">
    <property type="entry name" value="Peptidase_S8_Asp-AS"/>
</dbReference>
<feature type="active site" description="Charge relay system" evidence="5">
    <location>
        <position position="209"/>
    </location>
</feature>
<dbReference type="Gene3D" id="3.40.50.200">
    <property type="entry name" value="Peptidase S8/S53 domain"/>
    <property type="match status" value="2"/>
</dbReference>
<dbReference type="InterPro" id="IPR036852">
    <property type="entry name" value="Peptidase_S8/S53_dom_sf"/>
</dbReference>
<comment type="similarity">
    <text evidence="1 5 6">Belongs to the peptidase S8 family.</text>
</comment>
<evidence type="ECO:0000256" key="7">
    <source>
        <dbReference type="SAM" id="MobiDB-lite"/>
    </source>
</evidence>
<feature type="chain" id="PRO_5046857305" evidence="8">
    <location>
        <begin position="30"/>
        <end position="1102"/>
    </location>
</feature>
<feature type="active site" description="Charge relay system" evidence="5">
    <location>
        <position position="387"/>
    </location>
</feature>
<feature type="active site" description="Charge relay system" evidence="5">
    <location>
        <position position="583"/>
    </location>
</feature>
<keyword evidence="12" id="KW-1185">Reference proteome</keyword>
<evidence type="ECO:0000256" key="5">
    <source>
        <dbReference type="PROSITE-ProRule" id="PRU01240"/>
    </source>
</evidence>
<evidence type="ECO:0000256" key="3">
    <source>
        <dbReference type="ARBA" id="ARBA00022801"/>
    </source>
</evidence>
<evidence type="ECO:0000313" key="12">
    <source>
        <dbReference type="Proteomes" id="UP001430172"/>
    </source>
</evidence>
<dbReference type="PRINTS" id="PR00723">
    <property type="entry name" value="SUBTILISIN"/>
</dbReference>
<dbReference type="SUPFAM" id="SSF49785">
    <property type="entry name" value="Galactose-binding domain-like"/>
    <property type="match status" value="1"/>
</dbReference>
<reference evidence="11" key="1">
    <citation type="submission" date="2021-02" db="EMBL/GenBank/DDBJ databases">
        <title>Phycicoccus sp. MQZ13P-5T, whole genome shotgun sequence.</title>
        <authorList>
            <person name="Tuo L."/>
        </authorList>
    </citation>
    <scope>NUCLEOTIDE SEQUENCE</scope>
    <source>
        <strain evidence="11">MQZ13P-5</strain>
    </source>
</reference>
<dbReference type="InterPro" id="IPR007280">
    <property type="entry name" value="Peptidase_C_arc/bac"/>
</dbReference>
<feature type="region of interest" description="Disordered" evidence="7">
    <location>
        <begin position="31"/>
        <end position="72"/>
    </location>
</feature>
<evidence type="ECO:0000256" key="6">
    <source>
        <dbReference type="RuleBase" id="RU003355"/>
    </source>
</evidence>
<dbReference type="EMBL" id="JAFDVD010000028">
    <property type="protein sequence ID" value="MBM6402572.1"/>
    <property type="molecule type" value="Genomic_DNA"/>
</dbReference>
<dbReference type="PROSITE" id="PS00138">
    <property type="entry name" value="SUBTILASE_SER"/>
    <property type="match status" value="1"/>
</dbReference>
<keyword evidence="8" id="KW-0732">Signal</keyword>
<evidence type="ECO:0000259" key="10">
    <source>
        <dbReference type="Pfam" id="PF04151"/>
    </source>
</evidence>
<dbReference type="InterPro" id="IPR050131">
    <property type="entry name" value="Peptidase_S8_subtilisin-like"/>
</dbReference>
<dbReference type="InterPro" id="IPR022398">
    <property type="entry name" value="Peptidase_S8_His-AS"/>
</dbReference>
<dbReference type="PROSITE" id="PS00137">
    <property type="entry name" value="SUBTILASE_HIS"/>
    <property type="match status" value="1"/>
</dbReference>
<dbReference type="Pfam" id="PF04151">
    <property type="entry name" value="PPC"/>
    <property type="match status" value="1"/>
</dbReference>
<keyword evidence="4 5" id="KW-0720">Serine protease</keyword>
<keyword evidence="3 5" id="KW-0378">Hydrolase</keyword>
<name>A0ABS2CRR8_9MICO</name>
<dbReference type="PANTHER" id="PTHR43806">
    <property type="entry name" value="PEPTIDASE S8"/>
    <property type="match status" value="1"/>
</dbReference>
<dbReference type="SUPFAM" id="SSF52743">
    <property type="entry name" value="Subtilisin-like"/>
    <property type="match status" value="1"/>
</dbReference>
<feature type="compositionally biased region" description="Basic and acidic residues" evidence="7">
    <location>
        <begin position="55"/>
        <end position="72"/>
    </location>
</feature>
<feature type="signal peptide" evidence="8">
    <location>
        <begin position="1"/>
        <end position="29"/>
    </location>
</feature>
<evidence type="ECO:0000259" key="9">
    <source>
        <dbReference type="Pfam" id="PF00082"/>
    </source>
</evidence>
<proteinExistence type="inferred from homology"/>
<dbReference type="InterPro" id="IPR008979">
    <property type="entry name" value="Galactose-bd-like_sf"/>
</dbReference>
<dbReference type="Proteomes" id="UP001430172">
    <property type="component" value="Unassembled WGS sequence"/>
</dbReference>
<evidence type="ECO:0000256" key="4">
    <source>
        <dbReference type="ARBA" id="ARBA00022825"/>
    </source>
</evidence>
<evidence type="ECO:0000313" key="11">
    <source>
        <dbReference type="EMBL" id="MBM6402572.1"/>
    </source>
</evidence>
<evidence type="ECO:0000256" key="1">
    <source>
        <dbReference type="ARBA" id="ARBA00011073"/>
    </source>
</evidence>
<feature type="domain" description="Peptidase C-terminal archaeal/bacterial" evidence="10">
    <location>
        <begin position="952"/>
        <end position="1017"/>
    </location>
</feature>
<dbReference type="InterPro" id="IPR023828">
    <property type="entry name" value="Peptidase_S8_Ser-AS"/>
</dbReference>
<feature type="domain" description="Peptidase S8/S53" evidence="9">
    <location>
        <begin position="200"/>
        <end position="632"/>
    </location>
</feature>
<dbReference type="Pfam" id="PF00082">
    <property type="entry name" value="Peptidase_S8"/>
    <property type="match status" value="1"/>
</dbReference>
<keyword evidence="2 5" id="KW-0645">Protease</keyword>